<keyword evidence="1" id="KW-0175">Coiled coil</keyword>
<evidence type="ECO:0000256" key="1">
    <source>
        <dbReference type="SAM" id="Coils"/>
    </source>
</evidence>
<organism evidence="3 4">
    <name type="scientific">Elysia marginata</name>
    <dbReference type="NCBI Taxonomy" id="1093978"/>
    <lineage>
        <taxon>Eukaryota</taxon>
        <taxon>Metazoa</taxon>
        <taxon>Spiralia</taxon>
        <taxon>Lophotrochozoa</taxon>
        <taxon>Mollusca</taxon>
        <taxon>Gastropoda</taxon>
        <taxon>Heterobranchia</taxon>
        <taxon>Euthyneura</taxon>
        <taxon>Panpulmonata</taxon>
        <taxon>Sacoglossa</taxon>
        <taxon>Placobranchoidea</taxon>
        <taxon>Plakobranchidae</taxon>
        <taxon>Elysia</taxon>
    </lineage>
</organism>
<evidence type="ECO:0000313" key="3">
    <source>
        <dbReference type="EMBL" id="GFS20450.1"/>
    </source>
</evidence>
<proteinExistence type="predicted"/>
<dbReference type="AlphaFoldDB" id="A0AAV4JF85"/>
<gene>
    <name evidence="3" type="ORF">ElyMa_001571400</name>
</gene>
<protein>
    <submittedName>
        <fullName evidence="3">Uncharacterized protein</fullName>
    </submittedName>
</protein>
<accession>A0AAV4JF85</accession>
<reference evidence="3 4" key="1">
    <citation type="journal article" date="2021" name="Elife">
        <title>Chloroplast acquisition without the gene transfer in kleptoplastic sea slugs, Plakobranchus ocellatus.</title>
        <authorList>
            <person name="Maeda T."/>
            <person name="Takahashi S."/>
            <person name="Yoshida T."/>
            <person name="Shimamura S."/>
            <person name="Takaki Y."/>
            <person name="Nagai Y."/>
            <person name="Toyoda A."/>
            <person name="Suzuki Y."/>
            <person name="Arimoto A."/>
            <person name="Ishii H."/>
            <person name="Satoh N."/>
            <person name="Nishiyama T."/>
            <person name="Hasebe M."/>
            <person name="Maruyama T."/>
            <person name="Minagawa J."/>
            <person name="Obokata J."/>
            <person name="Shigenobu S."/>
        </authorList>
    </citation>
    <scope>NUCLEOTIDE SEQUENCE [LARGE SCALE GENOMIC DNA]</scope>
</reference>
<dbReference type="EMBL" id="BMAT01003105">
    <property type="protein sequence ID" value="GFS20450.1"/>
    <property type="molecule type" value="Genomic_DNA"/>
</dbReference>
<name>A0AAV4JF85_9GAST</name>
<sequence>MSDSTQLSAVLDEHRALRKYTEESMEAIRSEMRAMKKTVCELQRNFQDMKREMSELKRETSELKNEQSVQRLDIDEIDKSVSKVHDEVRSVEDKIEKAERYSRRENLLLYGIREATDEDPRKYETDDSNADVDPLNTRDENHPFFNKTIFPNEVKSALKSLKSGKANGSDGIGPEFYPHEYVKGGTEDGAGLMRDCITCRPNWPSLCSVKLRRFSSFGF</sequence>
<feature type="coiled-coil region" evidence="1">
    <location>
        <begin position="39"/>
        <end position="101"/>
    </location>
</feature>
<dbReference type="Proteomes" id="UP000762676">
    <property type="component" value="Unassembled WGS sequence"/>
</dbReference>
<feature type="region of interest" description="Disordered" evidence="2">
    <location>
        <begin position="119"/>
        <end position="138"/>
    </location>
</feature>
<evidence type="ECO:0000256" key="2">
    <source>
        <dbReference type="SAM" id="MobiDB-lite"/>
    </source>
</evidence>
<comment type="caution">
    <text evidence="3">The sequence shown here is derived from an EMBL/GenBank/DDBJ whole genome shotgun (WGS) entry which is preliminary data.</text>
</comment>
<keyword evidence="4" id="KW-1185">Reference proteome</keyword>
<evidence type="ECO:0000313" key="4">
    <source>
        <dbReference type="Proteomes" id="UP000762676"/>
    </source>
</evidence>
<dbReference type="Gene3D" id="6.10.250.3110">
    <property type="match status" value="1"/>
</dbReference>